<dbReference type="GO" id="GO:0005634">
    <property type="term" value="C:nucleus"/>
    <property type="evidence" value="ECO:0007669"/>
    <property type="project" value="TreeGrafter"/>
</dbReference>
<sequence>MLHANEDLMWQSVFAALDLVVSTISPRKLLYLAADGVAPRAKMNQQRVRRYRAAKSAQEAAEAQAKQSRATANVFQIAPQGPEEQGSSASNQAVGSAGKSFDSNCISPGTEFMASFFRHLRFYCEKKFQEDARWRGLKVLLSGPDVPGEGEHKIMAYLRCCKAAGSADPNTRHCLYGLDADLIMLSLASHEPQFALLREEVVFGRPSTIDANDKVRSVWSYLHHEGFFTFTFWMV</sequence>
<evidence type="ECO:0000256" key="1">
    <source>
        <dbReference type="ARBA" id="ARBA00038299"/>
    </source>
</evidence>
<evidence type="ECO:0000259" key="2">
    <source>
        <dbReference type="Pfam" id="PF03159"/>
    </source>
</evidence>
<reference evidence="3" key="1">
    <citation type="submission" date="2013-10" db="EMBL/GenBank/DDBJ databases">
        <title>Genomic analysis of the causative agents of coccidiosis in chickens.</title>
        <authorList>
            <person name="Reid A.J."/>
            <person name="Blake D."/>
            <person name="Billington K."/>
            <person name="Browne H."/>
            <person name="Dunn M."/>
            <person name="Hung S."/>
            <person name="Kawahara F."/>
            <person name="Miranda-Saavedra D."/>
            <person name="Mourier T."/>
            <person name="Nagra H."/>
            <person name="Otto T.D."/>
            <person name="Rawlings N."/>
            <person name="Sanchez A."/>
            <person name="Sanders M."/>
            <person name="Subramaniam C."/>
            <person name="Tay Y."/>
            <person name="Dear P."/>
            <person name="Doerig C."/>
            <person name="Gruber A."/>
            <person name="Parkinson J."/>
            <person name="Shirley M."/>
            <person name="Wan K.L."/>
            <person name="Berriman M."/>
            <person name="Tomley F."/>
            <person name="Pain A."/>
        </authorList>
    </citation>
    <scope>NUCLEOTIDE SEQUENCE [LARGE SCALE GENOMIC DNA]</scope>
    <source>
        <strain evidence="3">Houghton</strain>
    </source>
</reference>
<dbReference type="Pfam" id="PF03159">
    <property type="entry name" value="XRN_N"/>
    <property type="match status" value="1"/>
</dbReference>
<dbReference type="VEuPathDB" id="ToxoDB:EMH_0048320"/>
<dbReference type="GO" id="GO:0000956">
    <property type="term" value="P:nuclear-transcribed mRNA catabolic process"/>
    <property type="evidence" value="ECO:0007669"/>
    <property type="project" value="TreeGrafter"/>
</dbReference>
<dbReference type="PANTHER" id="PTHR12341">
    <property type="entry name" value="5'-&gt;3' EXORIBONUCLEASE"/>
    <property type="match status" value="1"/>
</dbReference>
<dbReference type="Gene3D" id="3.40.50.12390">
    <property type="match status" value="2"/>
</dbReference>
<name>U6JV20_9EIME</name>
<keyword evidence="4" id="KW-1185">Reference proteome</keyword>
<proteinExistence type="inferred from homology"/>
<dbReference type="GO" id="GO:0004534">
    <property type="term" value="F:5'-3' RNA exonuclease activity"/>
    <property type="evidence" value="ECO:0007669"/>
    <property type="project" value="TreeGrafter"/>
</dbReference>
<dbReference type="Proteomes" id="UP000030744">
    <property type="component" value="Unassembled WGS sequence"/>
</dbReference>
<dbReference type="AlphaFoldDB" id="U6JV20"/>
<reference evidence="3" key="2">
    <citation type="submission" date="2013-10" db="EMBL/GenBank/DDBJ databases">
        <authorList>
            <person name="Aslett M."/>
        </authorList>
    </citation>
    <scope>NUCLEOTIDE SEQUENCE [LARGE SCALE GENOMIC DNA]</scope>
    <source>
        <strain evidence="3">Houghton</strain>
    </source>
</reference>
<comment type="similarity">
    <text evidence="1">Belongs to the 5'-3' exonuclease family.</text>
</comment>
<dbReference type="CDD" id="cd18673">
    <property type="entry name" value="PIN_XRN1-2-like"/>
    <property type="match status" value="1"/>
</dbReference>
<organism evidence="3 4">
    <name type="scientific">Eimeria mitis</name>
    <dbReference type="NCBI Taxonomy" id="44415"/>
    <lineage>
        <taxon>Eukaryota</taxon>
        <taxon>Sar</taxon>
        <taxon>Alveolata</taxon>
        <taxon>Apicomplexa</taxon>
        <taxon>Conoidasida</taxon>
        <taxon>Coccidia</taxon>
        <taxon>Eucoccidiorida</taxon>
        <taxon>Eimeriorina</taxon>
        <taxon>Eimeriidae</taxon>
        <taxon>Eimeria</taxon>
    </lineage>
</organism>
<dbReference type="EMBL" id="HG681823">
    <property type="protein sequence ID" value="CDJ29274.1"/>
    <property type="molecule type" value="Genomic_DNA"/>
</dbReference>
<dbReference type="GO" id="GO:0003723">
    <property type="term" value="F:RNA binding"/>
    <property type="evidence" value="ECO:0007669"/>
    <property type="project" value="TreeGrafter"/>
</dbReference>
<dbReference type="InterPro" id="IPR004859">
    <property type="entry name" value="Xrn1_N"/>
</dbReference>
<dbReference type="PANTHER" id="PTHR12341:SF7">
    <property type="entry name" value="5'-3' EXORIBONUCLEASE 1"/>
    <property type="match status" value="1"/>
</dbReference>
<feature type="domain" description="Xrn1 N-terminal" evidence="2">
    <location>
        <begin position="4"/>
        <end position="200"/>
    </location>
</feature>
<dbReference type="RefSeq" id="XP_013351843.1">
    <property type="nucleotide sequence ID" value="XM_013496389.1"/>
</dbReference>
<dbReference type="GeneID" id="25379519"/>
<accession>U6JV20</accession>
<evidence type="ECO:0000313" key="3">
    <source>
        <dbReference type="EMBL" id="CDJ29274.1"/>
    </source>
</evidence>
<dbReference type="OrthoDB" id="329962at2759"/>
<gene>
    <name evidence="3" type="ORF">EMH_0048320</name>
</gene>
<protein>
    <recommendedName>
        <fullName evidence="2">Xrn1 N-terminal domain-containing protein</fullName>
    </recommendedName>
</protein>
<dbReference type="InterPro" id="IPR027073">
    <property type="entry name" value="5_3_exoribonuclease"/>
</dbReference>
<evidence type="ECO:0000313" key="4">
    <source>
        <dbReference type="Proteomes" id="UP000030744"/>
    </source>
</evidence>